<dbReference type="Proteomes" id="UP000078437">
    <property type="component" value="Chromosome"/>
</dbReference>
<name>A0A191WEV4_9MICO</name>
<dbReference type="KEGG" id="agy:ATC03_08760"/>
<dbReference type="EMBL" id="CP013979">
    <property type="protein sequence ID" value="ANJ26791.1"/>
    <property type="molecule type" value="Genomic_DNA"/>
</dbReference>
<dbReference type="STRING" id="453304.ATC03_08760"/>
<keyword evidence="2" id="KW-1185">Reference proteome</keyword>
<organism evidence="1 2">
    <name type="scientific">Agromyces aureus</name>
    <dbReference type="NCBI Taxonomy" id="453304"/>
    <lineage>
        <taxon>Bacteria</taxon>
        <taxon>Bacillati</taxon>
        <taxon>Actinomycetota</taxon>
        <taxon>Actinomycetes</taxon>
        <taxon>Micrococcales</taxon>
        <taxon>Microbacteriaceae</taxon>
        <taxon>Agromyces</taxon>
    </lineage>
</organism>
<evidence type="ECO:0000313" key="1">
    <source>
        <dbReference type="EMBL" id="ANJ26791.1"/>
    </source>
</evidence>
<accession>A0A191WEV4</accession>
<protein>
    <submittedName>
        <fullName evidence="1">Uncharacterized protein</fullName>
    </submittedName>
</protein>
<proteinExistence type="predicted"/>
<evidence type="ECO:0000313" key="2">
    <source>
        <dbReference type="Proteomes" id="UP000078437"/>
    </source>
</evidence>
<dbReference type="RefSeq" id="WP_067875720.1">
    <property type="nucleotide sequence ID" value="NZ_CP013979.1"/>
</dbReference>
<sequence>MKRDTRTAYRARAKATEAHVDAAVAEVKADRDAKYETARTASRLAEAQRVRFTAADLADATHVRTTLGWHEVVRVNAKTVTVKTAYSWDDRVLISKILEHRKVTS</sequence>
<dbReference type="AlphaFoldDB" id="A0A191WEV4"/>
<reference evidence="2" key="2">
    <citation type="submission" date="2016-01" db="EMBL/GenBank/DDBJ databases">
        <title>Complete genome sequence of Agromyces aureus AR33T and comparison with related organisms.</title>
        <authorList>
            <person name="Corretto E."/>
            <person name="Antonielli L."/>
            <person name="Sessitsch A."/>
            <person name="Brader G."/>
        </authorList>
    </citation>
    <scope>NUCLEOTIDE SEQUENCE [LARGE SCALE GENOMIC DNA]</scope>
    <source>
        <strain evidence="2">AR33</strain>
    </source>
</reference>
<dbReference type="OrthoDB" id="9803716at2"/>
<gene>
    <name evidence="1" type="ORF">ATC03_08760</name>
</gene>
<reference evidence="1 2" key="1">
    <citation type="journal article" date="2016" name="Int. J. Syst. Evol. Microbiol.">
        <title>Agromyces aureus sp. nov., isolated from the rhizosphere of Salix caprea L. grown in a heavy-metal-contaminated soil.</title>
        <authorList>
            <person name="Corretto E."/>
            <person name="Antonielli L."/>
            <person name="Sessitsch A."/>
            <person name="Compant S."/>
            <person name="Gorfer M."/>
            <person name="Kuffner M."/>
            <person name="Brader G."/>
        </authorList>
    </citation>
    <scope>NUCLEOTIDE SEQUENCE [LARGE SCALE GENOMIC DNA]</scope>
    <source>
        <strain evidence="1 2">AR33</strain>
    </source>
</reference>